<dbReference type="InterPro" id="IPR036866">
    <property type="entry name" value="RibonucZ/Hydroxyglut_hydro"/>
</dbReference>
<dbReference type="Gene3D" id="3.60.15.10">
    <property type="entry name" value="Ribonuclease Z/Hydroxyacylglutathione hydrolase-like"/>
    <property type="match status" value="1"/>
</dbReference>
<accession>A0A9D6V514</accession>
<dbReference type="PANTHER" id="PTHR42951">
    <property type="entry name" value="METALLO-BETA-LACTAMASE DOMAIN-CONTAINING"/>
    <property type="match status" value="1"/>
</dbReference>
<dbReference type="CDD" id="cd06262">
    <property type="entry name" value="metallo-hydrolase-like_MBL-fold"/>
    <property type="match status" value="1"/>
</dbReference>
<dbReference type="SUPFAM" id="SSF56281">
    <property type="entry name" value="Metallo-hydrolase/oxidoreductase"/>
    <property type="match status" value="1"/>
</dbReference>
<name>A0A9D6V514_9BACT</name>
<feature type="domain" description="Metallo-beta-lactamase" evidence="1">
    <location>
        <begin position="26"/>
        <end position="197"/>
    </location>
</feature>
<organism evidence="2 3">
    <name type="scientific">Desulfomonile tiedjei</name>
    <dbReference type="NCBI Taxonomy" id="2358"/>
    <lineage>
        <taxon>Bacteria</taxon>
        <taxon>Pseudomonadati</taxon>
        <taxon>Thermodesulfobacteriota</taxon>
        <taxon>Desulfomonilia</taxon>
        <taxon>Desulfomonilales</taxon>
        <taxon>Desulfomonilaceae</taxon>
        <taxon>Desulfomonile</taxon>
    </lineage>
</organism>
<evidence type="ECO:0000259" key="1">
    <source>
        <dbReference type="SMART" id="SM00849"/>
    </source>
</evidence>
<gene>
    <name evidence="2" type="ORF">HY912_14915</name>
</gene>
<protein>
    <submittedName>
        <fullName evidence="2">MBL fold metallo-hydrolase</fullName>
    </submittedName>
</protein>
<dbReference type="InterPro" id="IPR050855">
    <property type="entry name" value="NDM-1-like"/>
</dbReference>
<dbReference type="EMBL" id="JACRDE010000389">
    <property type="protein sequence ID" value="MBI5250780.1"/>
    <property type="molecule type" value="Genomic_DNA"/>
</dbReference>
<evidence type="ECO:0000313" key="3">
    <source>
        <dbReference type="Proteomes" id="UP000807825"/>
    </source>
</evidence>
<reference evidence="2" key="1">
    <citation type="submission" date="2020-07" db="EMBL/GenBank/DDBJ databases">
        <title>Huge and variable diversity of episymbiotic CPR bacteria and DPANN archaea in groundwater ecosystems.</title>
        <authorList>
            <person name="He C.Y."/>
            <person name="Keren R."/>
            <person name="Whittaker M."/>
            <person name="Farag I.F."/>
            <person name="Doudna J."/>
            <person name="Cate J.H.D."/>
            <person name="Banfield J.F."/>
        </authorList>
    </citation>
    <scope>NUCLEOTIDE SEQUENCE</scope>
    <source>
        <strain evidence="2">NC_groundwater_1664_Pr3_B-0.1um_52_9</strain>
    </source>
</reference>
<proteinExistence type="predicted"/>
<evidence type="ECO:0000313" key="2">
    <source>
        <dbReference type="EMBL" id="MBI5250780.1"/>
    </source>
</evidence>
<dbReference type="Pfam" id="PF00753">
    <property type="entry name" value="Lactamase_B"/>
    <property type="match status" value="1"/>
</dbReference>
<comment type="caution">
    <text evidence="2">The sequence shown here is derived from an EMBL/GenBank/DDBJ whole genome shotgun (WGS) entry which is preliminary data.</text>
</comment>
<dbReference type="SMART" id="SM00849">
    <property type="entry name" value="Lactamase_B"/>
    <property type="match status" value="1"/>
</dbReference>
<sequence length="279" mass="31172">MIDVEKIGEVVKFRMARTLFGKSLYFTAAYWVDGLLVDTGCSHTMGEFVNAVGDLPITRIVNTHSHEDHVAANAALSAKHGAEVLAHAAALPILADPGRNKLRPYQLVMWGHPNASSASVVGESLETDRYRFKVIWTPGHSPDHICLYEPCAGWLFCGDSYVGGKDKSLRLDYNIWKIIESLKTLSLLDSSILFPGSGTVRNNPKEDLLEKIEYLEETGSRVLDLRAQGWSRRRIRRELFGPEMSIAYYTLGHFSGQNLVRSYIEDFPGSRKGDLILDT</sequence>
<dbReference type="AlphaFoldDB" id="A0A9D6V514"/>
<dbReference type="Proteomes" id="UP000807825">
    <property type="component" value="Unassembled WGS sequence"/>
</dbReference>
<dbReference type="InterPro" id="IPR001279">
    <property type="entry name" value="Metallo-B-lactamas"/>
</dbReference>